<protein>
    <submittedName>
        <fullName evidence="2">Poxvirus Late Transcription Factor VLTF3 like protein</fullName>
    </submittedName>
</protein>
<dbReference type="GeneID" id="36842563"/>
<dbReference type="InterPro" id="IPR007031">
    <property type="entry name" value="Poxvirus_VLTF3"/>
</dbReference>
<gene>
    <name evidence="2" type="ORF">pneo_cds_243</name>
</gene>
<feature type="region of interest" description="Disordered" evidence="1">
    <location>
        <begin position="141"/>
        <end position="211"/>
    </location>
</feature>
<dbReference type="Pfam" id="PF04947">
    <property type="entry name" value="Pox_VLTF3"/>
    <property type="match status" value="1"/>
</dbReference>
<name>A0A2U7UBZ8_9VIRU</name>
<feature type="compositionally biased region" description="Gly residues" evidence="1">
    <location>
        <begin position="194"/>
        <end position="208"/>
    </location>
</feature>
<feature type="compositionally biased region" description="Pro residues" evidence="1">
    <location>
        <begin position="456"/>
        <end position="465"/>
    </location>
</feature>
<feature type="region of interest" description="Disordered" evidence="1">
    <location>
        <begin position="1"/>
        <end position="47"/>
    </location>
</feature>
<feature type="region of interest" description="Disordered" evidence="1">
    <location>
        <begin position="456"/>
        <end position="512"/>
    </location>
</feature>
<sequence>MTTTTANGDRTAKARVAASSAKASGGGAAKKRKAPAEPSEPPTPEADALRQIEAAIDQRRARFAAERERVPAMRAEAASMRAEAVSLGATRATMRRAQSLALEADAIEAKAARIETGADSAAFETRAERYLALARANAAAERDASSAHCAKRLRSDDGDDPTLSSRPTSLATSSTTSTVPPMMSEATTPSKDGGAIGVHAGGGGGGSTTGPVATNATLWREYRAEFEEQAPPMHIVQHDACPTCAVPLLQSVNGALLTCPECRAGYPYMDATTASMAYGDEVEFLSNNPKKAHHFEDRLKMFQGKGSKRVTKEVLDAVMEWHVAQGITTVDDITTLTVRQALKANAFKDFYDFEMYIWCSITGKPAPVLGPTKENYCRQMFMRIQAPYAKWKARINPTRVNFLSYVYVLYKFFQLLNWVEYLPYFSLLKGRDKLEKQEAIWKGICHDVNWPFIPAPTGPPTPPRASTPRPAASAAQGPSETTAKAPSTPSTPAKSAVSRPTPQHVRTPSALLIAMNAARASRALPS</sequence>
<dbReference type="EMBL" id="MG011690">
    <property type="protein sequence ID" value="AVK75850.1"/>
    <property type="molecule type" value="Genomic_DNA"/>
</dbReference>
<evidence type="ECO:0000256" key="1">
    <source>
        <dbReference type="SAM" id="MobiDB-lite"/>
    </source>
</evidence>
<accession>A0A2U7UBZ8</accession>
<reference evidence="2" key="1">
    <citation type="journal article" date="2018" name="Nat. Commun.">
        <title>Diversity and evolution of the emerging Pandoraviridae family.</title>
        <authorList>
            <person name="Legendre M."/>
            <person name="Fabre E."/>
            <person name="Poirot O."/>
            <person name="Jeudy S."/>
            <person name="Lartigue A."/>
            <person name="Alempic J.M."/>
            <person name="Beucher L."/>
            <person name="Philippe N."/>
            <person name="Bertaux L."/>
            <person name="Christo-Foroux E."/>
            <person name="Labadie K."/>
            <person name="Coute Y."/>
            <person name="Abergel C."/>
            <person name="Claverie J.M."/>
        </authorList>
    </citation>
    <scope>NUCLEOTIDE SEQUENCE [LARGE SCALE GENOMIC DNA]</scope>
    <source>
        <strain evidence="2">Neocaledonia</strain>
    </source>
</reference>
<organism evidence="2">
    <name type="scientific">Pandoravirus neocaledonia</name>
    <dbReference type="NCBI Taxonomy" id="2107708"/>
    <lineage>
        <taxon>Viruses</taxon>
        <taxon>Pandoravirus</taxon>
    </lineage>
</organism>
<dbReference type="KEGG" id="vg:36842563"/>
<feature type="compositionally biased region" description="Low complexity" evidence="1">
    <location>
        <begin position="161"/>
        <end position="181"/>
    </location>
</feature>
<feature type="compositionally biased region" description="Low complexity" evidence="1">
    <location>
        <begin position="466"/>
        <end position="496"/>
    </location>
</feature>
<proteinExistence type="predicted"/>
<dbReference type="Proteomes" id="UP000249287">
    <property type="component" value="Segment"/>
</dbReference>
<feature type="compositionally biased region" description="Low complexity" evidence="1">
    <location>
        <begin position="14"/>
        <end position="23"/>
    </location>
</feature>
<dbReference type="RefSeq" id="YP_009481853.1">
    <property type="nucleotide sequence ID" value="NC_037666.1"/>
</dbReference>
<dbReference type="GO" id="GO:0046782">
    <property type="term" value="P:regulation of viral transcription"/>
    <property type="evidence" value="ECO:0007669"/>
    <property type="project" value="InterPro"/>
</dbReference>
<evidence type="ECO:0000313" key="2">
    <source>
        <dbReference type="EMBL" id="AVK75850.1"/>
    </source>
</evidence>